<evidence type="ECO:0008006" key="5">
    <source>
        <dbReference type="Google" id="ProtNLM"/>
    </source>
</evidence>
<reference evidence="3 4" key="1">
    <citation type="submission" date="2015-03" db="EMBL/GenBank/DDBJ databases">
        <title>Genome assembly of Sandaracinus amylolyticus DSM 53668.</title>
        <authorList>
            <person name="Sharma G."/>
            <person name="Subramanian S."/>
        </authorList>
    </citation>
    <scope>NUCLEOTIDE SEQUENCE [LARGE SCALE GENOMIC DNA]</scope>
    <source>
        <strain evidence="3 4">DSM 53668</strain>
    </source>
</reference>
<protein>
    <recommendedName>
        <fullName evidence="5">Tryptophan synthase alpha chain</fullName>
    </recommendedName>
</protein>
<feature type="region of interest" description="Disordered" evidence="1">
    <location>
        <begin position="43"/>
        <end position="62"/>
    </location>
</feature>
<feature type="chain" id="PRO_5002512244" description="Tryptophan synthase alpha chain" evidence="2">
    <location>
        <begin position="32"/>
        <end position="570"/>
    </location>
</feature>
<dbReference type="Proteomes" id="UP000034883">
    <property type="component" value="Chromosome"/>
</dbReference>
<accession>A0A0F6YG06</accession>
<dbReference type="Pfam" id="PF11617">
    <property type="entry name" value="Cu-binding_MopE"/>
    <property type="match status" value="2"/>
</dbReference>
<proteinExistence type="predicted"/>
<evidence type="ECO:0000256" key="1">
    <source>
        <dbReference type="SAM" id="MobiDB-lite"/>
    </source>
</evidence>
<dbReference type="AlphaFoldDB" id="A0A0F6YG06"/>
<organism evidence="3 4">
    <name type="scientific">Sandaracinus amylolyticus</name>
    <dbReference type="NCBI Taxonomy" id="927083"/>
    <lineage>
        <taxon>Bacteria</taxon>
        <taxon>Pseudomonadati</taxon>
        <taxon>Myxococcota</taxon>
        <taxon>Polyangia</taxon>
        <taxon>Polyangiales</taxon>
        <taxon>Sandaracinaceae</taxon>
        <taxon>Sandaracinus</taxon>
    </lineage>
</organism>
<keyword evidence="2" id="KW-0732">Signal</keyword>
<dbReference type="STRING" id="927083.DB32_000237"/>
<feature type="signal peptide" evidence="2">
    <location>
        <begin position="1"/>
        <end position="31"/>
    </location>
</feature>
<dbReference type="EMBL" id="CP011125">
    <property type="protein sequence ID" value="AKF03088.1"/>
    <property type="molecule type" value="Genomic_DNA"/>
</dbReference>
<dbReference type="KEGG" id="samy:DB32_000237"/>
<keyword evidence="4" id="KW-1185">Reference proteome</keyword>
<evidence type="ECO:0000256" key="2">
    <source>
        <dbReference type="SAM" id="SignalP"/>
    </source>
</evidence>
<evidence type="ECO:0000313" key="3">
    <source>
        <dbReference type="EMBL" id="AKF03088.1"/>
    </source>
</evidence>
<evidence type="ECO:0000313" key="4">
    <source>
        <dbReference type="Proteomes" id="UP000034883"/>
    </source>
</evidence>
<dbReference type="InterPro" id="IPR021655">
    <property type="entry name" value="Put_metal-bd"/>
</dbReference>
<gene>
    <name evidence="3" type="ORF">DB32_000237</name>
</gene>
<dbReference type="PROSITE" id="PS51257">
    <property type="entry name" value="PROKAR_LIPOPROTEIN"/>
    <property type="match status" value="1"/>
</dbReference>
<sequence>MRSYVAAAEVRTMRRALSISTILWFASLALACGGSPDDDVVDAGDLFDASESPDDAGAIDASAPDAYVPEPCESPGAIEEVACGRCGTTDRFCTADRVWAYGPCEDEGECTPGTSRDATCGDCGMRVERCAATCEWISDAACEDEGECTPGTILRAASDCPSGQTRELACSAACAYEPAGECEADPCTTPGAREDVPCGACGTRERFCTAERVWAYGPCGDEGECTPGTTGRVACGRCGTLAAQCTTSCGWSPSGACEGEGACTPGTTGPCTTSCGTTGTATCEATCGPGTCAPPAESCNGADDDCDGARDETFTCVRGATRPCASACGSGVETCSTACAWGACSAPTSCCTDADGDGAGVGATCAIVDCDDTRADVFPGAPELCDFVDNDCDTGAVDEGCRVRAARYVECTEHHWTSHIEDLGPYCAPLPSSRAAGCSSNGCALTTCGGTSCWTAECATPGACFTTYRRQEGALASLVRLYHWNEPGSARNRYTTTSTPPLGYTAGAPLDLGFVATTPIAPPGLAPLALVECEWTPASGGLDYFLTTRESECSARGGTIAARLGYVWAP</sequence>
<name>A0A0F6YG06_9BACT</name>